<keyword evidence="5 12" id="KW-0067">ATP-binding</keyword>
<dbReference type="PROSITE" id="PS50893">
    <property type="entry name" value="ABC_TRANSPORTER_2"/>
    <property type="match status" value="1"/>
</dbReference>
<dbReference type="PANTHER" id="PTHR43394">
    <property type="entry name" value="ATP-DEPENDENT PERMEASE MDL1, MITOCHONDRIAL"/>
    <property type="match status" value="1"/>
</dbReference>
<dbReference type="NCBIfam" id="TIGR02204">
    <property type="entry name" value="MsbA_rel"/>
    <property type="match status" value="1"/>
</dbReference>
<sequence length="616" mass="65885">MSNSNTANTATNNAASKPQSEARELEKGSLGALKGLAPFLKPYLRQFVMAGVALVVAASATLAIPYAFKQMIDLGFGSHAGVHSAEHVNLVFLALFAVASVLALATAARFYTVSWLGERVTADIRAAVYRHVVQQSPEFFETTQTGEVLSRITTDTTLIQSVVGSSISIALRNVLLFLGGLVMLFVTSPKLSSIIIGLLVLTVLPIMMFGRRVRKLSRDSQDRVADASAMAGEILNAMPTVQAFTHEKQETARFSASVEDAFKTAMNRIRARAMLTMLAIVLVFGTIVFVLWLGAHAVLEGSMTGGDLGQFILYASIVAGAIGALSEVMGEAQRAAGATERLLELISVKSEIQSPAQPLALPPRAANGAALSLHDVSFSYPSRPETKALAQLALEIKPGETVAVVGPSGAGKTTLFQLFLRFYDPQLGSIRLDGVDIKQLDLETLRGAIGIVPQDTVIFSADAMENIRYGRADASDEEVIQAAKLAAAHEFIERLPNGYKSFLGERGVRLSGGQRQRIAIARALLKNPPLLLLDEATSALDAESERLVQSALEAAMVGRTTIIIAHRLATVQRADRIIVMEDGKIVETGNHQSLVALGGIYANLAALQFHNVHVTH</sequence>
<dbReference type="AlphaFoldDB" id="A0A7W5BBG1"/>
<dbReference type="InterPro" id="IPR017871">
    <property type="entry name" value="ABC_transporter-like_CS"/>
</dbReference>
<proteinExistence type="predicted"/>
<dbReference type="SMART" id="SM00382">
    <property type="entry name" value="AAA"/>
    <property type="match status" value="1"/>
</dbReference>
<feature type="compositionally biased region" description="Low complexity" evidence="8">
    <location>
        <begin position="1"/>
        <end position="16"/>
    </location>
</feature>
<dbReference type="InterPro" id="IPR027417">
    <property type="entry name" value="P-loop_NTPase"/>
</dbReference>
<keyword evidence="4" id="KW-0547">Nucleotide-binding</keyword>
<evidence type="ECO:0000256" key="2">
    <source>
        <dbReference type="ARBA" id="ARBA00022475"/>
    </source>
</evidence>
<evidence type="ECO:0000313" key="12">
    <source>
        <dbReference type="EMBL" id="MBB3120077.1"/>
    </source>
</evidence>
<evidence type="ECO:0000259" key="10">
    <source>
        <dbReference type="PROSITE" id="PS50893"/>
    </source>
</evidence>
<evidence type="ECO:0000313" key="13">
    <source>
        <dbReference type="Proteomes" id="UP000541535"/>
    </source>
</evidence>
<dbReference type="EMBL" id="JACHXD010000008">
    <property type="protein sequence ID" value="MBB3120077.1"/>
    <property type="molecule type" value="Genomic_DNA"/>
</dbReference>
<dbReference type="CDD" id="cd18575">
    <property type="entry name" value="ABC_6TM_bac_exporter_ABCB8_10_like"/>
    <property type="match status" value="1"/>
</dbReference>
<evidence type="ECO:0000256" key="5">
    <source>
        <dbReference type="ARBA" id="ARBA00022840"/>
    </source>
</evidence>
<evidence type="ECO:0000256" key="7">
    <source>
        <dbReference type="ARBA" id="ARBA00023136"/>
    </source>
</evidence>
<keyword evidence="6 9" id="KW-1133">Transmembrane helix</keyword>
<evidence type="ECO:0000256" key="1">
    <source>
        <dbReference type="ARBA" id="ARBA00004651"/>
    </source>
</evidence>
<dbReference type="Proteomes" id="UP000541535">
    <property type="component" value="Unassembled WGS sequence"/>
</dbReference>
<comment type="caution">
    <text evidence="12">The sequence shown here is derived from an EMBL/GenBank/DDBJ whole genome shotgun (WGS) entry which is preliminary data.</text>
</comment>
<protein>
    <submittedName>
        <fullName evidence="12">ATP-binding cassette subfamily B protein</fullName>
    </submittedName>
</protein>
<comment type="subcellular location">
    <subcellularLocation>
        <location evidence="1">Cell membrane</location>
        <topology evidence="1">Multi-pass membrane protein</topology>
    </subcellularLocation>
</comment>
<dbReference type="InterPro" id="IPR011527">
    <property type="entry name" value="ABC1_TM_dom"/>
</dbReference>
<keyword evidence="2" id="KW-1003">Cell membrane</keyword>
<feature type="transmembrane region" description="Helical" evidence="9">
    <location>
        <begin position="311"/>
        <end position="329"/>
    </location>
</feature>
<dbReference type="InterPro" id="IPR011918">
    <property type="entry name" value="ABC_MsbA_ATP-bd"/>
</dbReference>
<dbReference type="InterPro" id="IPR003439">
    <property type="entry name" value="ABC_transporter-like_ATP-bd"/>
</dbReference>
<feature type="transmembrane region" description="Helical" evidence="9">
    <location>
        <begin position="47"/>
        <end position="68"/>
    </location>
</feature>
<dbReference type="FunFam" id="3.40.50.300:FF:000218">
    <property type="entry name" value="Multidrug ABC transporter ATP-binding protein"/>
    <property type="match status" value="1"/>
</dbReference>
<dbReference type="GO" id="GO:0090374">
    <property type="term" value="P:oligopeptide export from mitochondrion"/>
    <property type="evidence" value="ECO:0007669"/>
    <property type="project" value="TreeGrafter"/>
</dbReference>
<feature type="transmembrane region" description="Helical" evidence="9">
    <location>
        <begin position="169"/>
        <end position="186"/>
    </location>
</feature>
<feature type="domain" description="ABC transporter" evidence="10">
    <location>
        <begin position="371"/>
        <end position="607"/>
    </location>
</feature>
<keyword evidence="7 9" id="KW-0472">Membrane</keyword>
<name>A0A7W5BBG1_9BURK</name>
<dbReference type="InterPro" id="IPR039421">
    <property type="entry name" value="Type_1_exporter"/>
</dbReference>
<evidence type="ECO:0000256" key="6">
    <source>
        <dbReference type="ARBA" id="ARBA00022989"/>
    </source>
</evidence>
<feature type="domain" description="ABC transmembrane type-1" evidence="11">
    <location>
        <begin position="48"/>
        <end position="334"/>
    </location>
</feature>
<evidence type="ECO:0000256" key="4">
    <source>
        <dbReference type="ARBA" id="ARBA00022741"/>
    </source>
</evidence>
<dbReference type="PROSITE" id="PS00211">
    <property type="entry name" value="ABC_TRANSPORTER_1"/>
    <property type="match status" value="1"/>
</dbReference>
<dbReference type="Pfam" id="PF00664">
    <property type="entry name" value="ABC_membrane"/>
    <property type="match status" value="1"/>
</dbReference>
<dbReference type="SUPFAM" id="SSF52540">
    <property type="entry name" value="P-loop containing nucleoside triphosphate hydrolases"/>
    <property type="match status" value="1"/>
</dbReference>
<dbReference type="RefSeq" id="WP_183441860.1">
    <property type="nucleotide sequence ID" value="NZ_JACHXD010000008.1"/>
</dbReference>
<dbReference type="SUPFAM" id="SSF90123">
    <property type="entry name" value="ABC transporter transmembrane region"/>
    <property type="match status" value="1"/>
</dbReference>
<organism evidence="12 13">
    <name type="scientific">Pseudoduganella violacea</name>
    <dbReference type="NCBI Taxonomy" id="1715466"/>
    <lineage>
        <taxon>Bacteria</taxon>
        <taxon>Pseudomonadati</taxon>
        <taxon>Pseudomonadota</taxon>
        <taxon>Betaproteobacteria</taxon>
        <taxon>Burkholderiales</taxon>
        <taxon>Oxalobacteraceae</taxon>
        <taxon>Telluria group</taxon>
        <taxon>Pseudoduganella</taxon>
    </lineage>
</organism>
<accession>A0A7W5BBG1</accession>
<feature type="transmembrane region" description="Helical" evidence="9">
    <location>
        <begin position="273"/>
        <end position="299"/>
    </location>
</feature>
<dbReference type="InterPro" id="IPR003593">
    <property type="entry name" value="AAA+_ATPase"/>
</dbReference>
<evidence type="ECO:0000256" key="9">
    <source>
        <dbReference type="SAM" id="Phobius"/>
    </source>
</evidence>
<dbReference type="Pfam" id="PF00005">
    <property type="entry name" value="ABC_tran"/>
    <property type="match status" value="1"/>
</dbReference>
<keyword evidence="13" id="KW-1185">Reference proteome</keyword>
<evidence type="ECO:0000259" key="11">
    <source>
        <dbReference type="PROSITE" id="PS50929"/>
    </source>
</evidence>
<dbReference type="GO" id="GO:0005524">
    <property type="term" value="F:ATP binding"/>
    <property type="evidence" value="ECO:0007669"/>
    <property type="project" value="UniProtKB-KW"/>
</dbReference>
<evidence type="ECO:0000256" key="3">
    <source>
        <dbReference type="ARBA" id="ARBA00022692"/>
    </source>
</evidence>
<dbReference type="PANTHER" id="PTHR43394:SF1">
    <property type="entry name" value="ATP-BINDING CASSETTE SUB-FAMILY B MEMBER 10, MITOCHONDRIAL"/>
    <property type="match status" value="1"/>
</dbReference>
<feature type="transmembrane region" description="Helical" evidence="9">
    <location>
        <begin position="192"/>
        <end position="210"/>
    </location>
</feature>
<keyword evidence="3 9" id="KW-0812">Transmembrane</keyword>
<dbReference type="GO" id="GO:0016887">
    <property type="term" value="F:ATP hydrolysis activity"/>
    <property type="evidence" value="ECO:0007669"/>
    <property type="project" value="InterPro"/>
</dbReference>
<dbReference type="GO" id="GO:0015421">
    <property type="term" value="F:ABC-type oligopeptide transporter activity"/>
    <property type="evidence" value="ECO:0007669"/>
    <property type="project" value="TreeGrafter"/>
</dbReference>
<reference evidence="12 13" key="1">
    <citation type="submission" date="2020-08" db="EMBL/GenBank/DDBJ databases">
        <title>Genomic Encyclopedia of Type Strains, Phase III (KMG-III): the genomes of soil and plant-associated and newly described type strains.</title>
        <authorList>
            <person name="Whitman W."/>
        </authorList>
    </citation>
    <scope>NUCLEOTIDE SEQUENCE [LARGE SCALE GENOMIC DNA]</scope>
    <source>
        <strain evidence="12 13">CECT 8897</strain>
    </source>
</reference>
<dbReference type="PROSITE" id="PS50929">
    <property type="entry name" value="ABC_TM1F"/>
    <property type="match status" value="1"/>
</dbReference>
<dbReference type="Gene3D" id="1.20.1560.10">
    <property type="entry name" value="ABC transporter type 1, transmembrane domain"/>
    <property type="match status" value="1"/>
</dbReference>
<feature type="region of interest" description="Disordered" evidence="8">
    <location>
        <begin position="1"/>
        <end position="21"/>
    </location>
</feature>
<evidence type="ECO:0000256" key="8">
    <source>
        <dbReference type="SAM" id="MobiDB-lite"/>
    </source>
</evidence>
<feature type="transmembrane region" description="Helical" evidence="9">
    <location>
        <begin position="88"/>
        <end position="111"/>
    </location>
</feature>
<dbReference type="InterPro" id="IPR036640">
    <property type="entry name" value="ABC1_TM_sf"/>
</dbReference>
<gene>
    <name evidence="12" type="ORF">FHS03_003136</name>
</gene>
<dbReference type="GO" id="GO:0005886">
    <property type="term" value="C:plasma membrane"/>
    <property type="evidence" value="ECO:0007669"/>
    <property type="project" value="UniProtKB-SubCell"/>
</dbReference>
<dbReference type="Gene3D" id="3.40.50.300">
    <property type="entry name" value="P-loop containing nucleotide triphosphate hydrolases"/>
    <property type="match status" value="1"/>
</dbReference>